<dbReference type="InterPro" id="IPR039031">
    <property type="entry name" value="Mucolipin"/>
</dbReference>
<reference evidence="2" key="1">
    <citation type="submission" date="2020-11" db="EMBL/GenBank/DDBJ databases">
        <authorList>
            <person name="Tran Van P."/>
        </authorList>
    </citation>
    <scope>NUCLEOTIDE SEQUENCE</scope>
</reference>
<dbReference type="GO" id="GO:0005886">
    <property type="term" value="C:plasma membrane"/>
    <property type="evidence" value="ECO:0007669"/>
    <property type="project" value="TreeGrafter"/>
</dbReference>
<sequence length="437" mass="50101">MQISLENKFLKDWSPSREVNFYPPSQGPLAVYGKSQFFDTINYAVDAFQRLDTSIGSFYHVNEDSPVLNFCLTEYAKGEVWGSNQSYIFNPRRVVDCMEISVPPAPRNGTPPLSELLKGIEDERDVARVEAFVLAMGAEKRRPPEEERDVAPFHFDLKSFLLEINKTLNFDALLRADLSFTIKTVNFRRALPMDRPDCYQMAITISLDNEDHDGQVMITLTAVPMIVKCCVDSIYIGNAHDQADMILRSFLNFVVITICTLSFILCTRAMYRAWLLKERVNTFFRRCRGKQLCLADQCEFLNLWYVMITANDCLIIAGSTIKQLIEYRNVVHRESECRKNPRSDSSAQGRVNPFTLPQQRIEGDLWDVCGVLLGTGNLLVWIGVLRYLGFFRKYNILIITLKRAFPNVLRFLLCVIILYAGFTLCGWLVLGPYHLKT</sequence>
<dbReference type="AlphaFoldDB" id="A0A7R8WFH7"/>
<feature type="domain" description="Mucolipin extracytosolic" evidence="1">
    <location>
        <begin position="3"/>
        <end position="103"/>
    </location>
</feature>
<name>A0A7R8WFH7_9CRUS</name>
<dbReference type="GO" id="GO:0072345">
    <property type="term" value="F:NAADP-sensitive calcium-release channel activity"/>
    <property type="evidence" value="ECO:0007669"/>
    <property type="project" value="TreeGrafter"/>
</dbReference>
<organism evidence="2">
    <name type="scientific">Cyprideis torosa</name>
    <dbReference type="NCBI Taxonomy" id="163714"/>
    <lineage>
        <taxon>Eukaryota</taxon>
        <taxon>Metazoa</taxon>
        <taxon>Ecdysozoa</taxon>
        <taxon>Arthropoda</taxon>
        <taxon>Crustacea</taxon>
        <taxon>Oligostraca</taxon>
        <taxon>Ostracoda</taxon>
        <taxon>Podocopa</taxon>
        <taxon>Podocopida</taxon>
        <taxon>Cytherocopina</taxon>
        <taxon>Cytheroidea</taxon>
        <taxon>Cytherideidae</taxon>
        <taxon>Cyprideis</taxon>
    </lineage>
</organism>
<evidence type="ECO:0000313" key="2">
    <source>
        <dbReference type="EMBL" id="CAD7230015.1"/>
    </source>
</evidence>
<accession>A0A7R8WFH7</accession>
<dbReference type="InterPro" id="IPR049134">
    <property type="entry name" value="MCLN_ECD"/>
</dbReference>
<gene>
    <name evidence="2" type="ORF">CTOB1V02_LOCUS7879</name>
</gene>
<dbReference type="PANTHER" id="PTHR12127:SF7">
    <property type="entry name" value="SD02261P"/>
    <property type="match status" value="1"/>
</dbReference>
<evidence type="ECO:0000259" key="1">
    <source>
        <dbReference type="Pfam" id="PF21381"/>
    </source>
</evidence>
<dbReference type="GO" id="GO:0005765">
    <property type="term" value="C:lysosomal membrane"/>
    <property type="evidence" value="ECO:0007669"/>
    <property type="project" value="TreeGrafter"/>
</dbReference>
<dbReference type="PANTHER" id="PTHR12127">
    <property type="entry name" value="MUCOLIPIN"/>
    <property type="match status" value="1"/>
</dbReference>
<dbReference type="OrthoDB" id="263481at2759"/>
<dbReference type="EMBL" id="OB662412">
    <property type="protein sequence ID" value="CAD7230015.1"/>
    <property type="molecule type" value="Genomic_DNA"/>
</dbReference>
<proteinExistence type="predicted"/>
<dbReference type="CDD" id="cd21050">
    <property type="entry name" value="ELD_TRPML"/>
    <property type="match status" value="1"/>
</dbReference>
<dbReference type="Pfam" id="PF21381">
    <property type="entry name" value="MCLN_ECD"/>
    <property type="match status" value="2"/>
</dbReference>
<feature type="domain" description="Mucolipin extracytosolic" evidence="1">
    <location>
        <begin position="164"/>
        <end position="229"/>
    </location>
</feature>
<protein>
    <recommendedName>
        <fullName evidence="1">Mucolipin extracytosolic domain-containing protein</fullName>
    </recommendedName>
</protein>